<sequence length="81" mass="8313">MSSDTTATNKENTNPMTKENAARIQAAEAKKSGTGETPADSFLARAQSVADKNDNDEKVAVPAPASGDKAPSGGDQKSSFV</sequence>
<evidence type="ECO:0008006" key="4">
    <source>
        <dbReference type="Google" id="ProtNLM"/>
    </source>
</evidence>
<evidence type="ECO:0000256" key="1">
    <source>
        <dbReference type="SAM" id="MobiDB-lite"/>
    </source>
</evidence>
<proteinExistence type="predicted"/>
<evidence type="ECO:0000313" key="2">
    <source>
        <dbReference type="EMBL" id="KAK8052715.1"/>
    </source>
</evidence>
<dbReference type="Proteomes" id="UP001446871">
    <property type="component" value="Unassembled WGS sequence"/>
</dbReference>
<evidence type="ECO:0000313" key="3">
    <source>
        <dbReference type="Proteomes" id="UP001446871"/>
    </source>
</evidence>
<organism evidence="2 3">
    <name type="scientific">Apiospora saccharicola</name>
    <dbReference type="NCBI Taxonomy" id="335842"/>
    <lineage>
        <taxon>Eukaryota</taxon>
        <taxon>Fungi</taxon>
        <taxon>Dikarya</taxon>
        <taxon>Ascomycota</taxon>
        <taxon>Pezizomycotina</taxon>
        <taxon>Sordariomycetes</taxon>
        <taxon>Xylariomycetidae</taxon>
        <taxon>Amphisphaeriales</taxon>
        <taxon>Apiosporaceae</taxon>
        <taxon>Apiospora</taxon>
    </lineage>
</organism>
<keyword evidence="3" id="KW-1185">Reference proteome</keyword>
<reference evidence="2 3" key="1">
    <citation type="submission" date="2023-01" db="EMBL/GenBank/DDBJ databases">
        <title>Analysis of 21 Apiospora genomes using comparative genomics revels a genus with tremendous synthesis potential of carbohydrate active enzymes and secondary metabolites.</title>
        <authorList>
            <person name="Sorensen T."/>
        </authorList>
    </citation>
    <scope>NUCLEOTIDE SEQUENCE [LARGE SCALE GENOMIC DNA]</scope>
    <source>
        <strain evidence="2 3">CBS 83171</strain>
    </source>
</reference>
<accession>A0ABR1U3R3</accession>
<protein>
    <recommendedName>
        <fullName evidence="4">SMP domain-containing protein</fullName>
    </recommendedName>
</protein>
<comment type="caution">
    <text evidence="2">The sequence shown here is derived from an EMBL/GenBank/DDBJ whole genome shotgun (WGS) entry which is preliminary data.</text>
</comment>
<dbReference type="EMBL" id="JAQQWM010000008">
    <property type="protein sequence ID" value="KAK8052715.1"/>
    <property type="molecule type" value="Genomic_DNA"/>
</dbReference>
<feature type="region of interest" description="Disordered" evidence="1">
    <location>
        <begin position="1"/>
        <end position="81"/>
    </location>
</feature>
<name>A0ABR1U3R3_9PEZI</name>
<gene>
    <name evidence="2" type="ORF">PG996_012016</name>
</gene>
<feature type="compositionally biased region" description="Polar residues" evidence="1">
    <location>
        <begin position="1"/>
        <end position="17"/>
    </location>
</feature>